<dbReference type="PANTHER" id="PTHR19303:SF16">
    <property type="entry name" value="JERKY PROTEIN HOMOLOG-LIKE"/>
    <property type="match status" value="1"/>
</dbReference>
<evidence type="ECO:0000259" key="3">
    <source>
        <dbReference type="PROSITE" id="PS51253"/>
    </source>
</evidence>
<feature type="non-terminal residue" evidence="4">
    <location>
        <position position="159"/>
    </location>
</feature>
<reference evidence="4 5" key="1">
    <citation type="submission" date="2013-11" db="EMBL/GenBank/DDBJ databases">
        <title>Genome sequencing of Stegodyphus mimosarum.</title>
        <authorList>
            <person name="Bechsgaard J."/>
        </authorList>
    </citation>
    <scope>NUCLEOTIDE SEQUENCE [LARGE SCALE GENOMIC DNA]</scope>
</reference>
<dbReference type="PROSITE" id="PS51253">
    <property type="entry name" value="HTH_CENPB"/>
    <property type="match status" value="1"/>
</dbReference>
<keyword evidence="2" id="KW-0238">DNA-binding</keyword>
<dbReference type="GO" id="GO:0003677">
    <property type="term" value="F:DNA binding"/>
    <property type="evidence" value="ECO:0007669"/>
    <property type="project" value="UniProtKB-KW"/>
</dbReference>
<dbReference type="EMBL" id="KK118341">
    <property type="protein sequence ID" value="KFM72769.1"/>
    <property type="molecule type" value="Genomic_DNA"/>
</dbReference>
<keyword evidence="5" id="KW-1185">Reference proteome</keyword>
<gene>
    <name evidence="4" type="ORF">X975_20229</name>
</gene>
<evidence type="ECO:0000313" key="4">
    <source>
        <dbReference type="EMBL" id="KFM72769.1"/>
    </source>
</evidence>
<proteinExistence type="predicted"/>
<dbReference type="InterPro" id="IPR050863">
    <property type="entry name" value="CenT-Element_Derived"/>
</dbReference>
<accession>A0A087U5Y0</accession>
<dbReference type="Gene3D" id="1.10.10.60">
    <property type="entry name" value="Homeodomain-like"/>
    <property type="match status" value="1"/>
</dbReference>
<dbReference type="Pfam" id="PF03221">
    <property type="entry name" value="HTH_Tnp_Tc5"/>
    <property type="match status" value="1"/>
</dbReference>
<dbReference type="AlphaFoldDB" id="A0A087U5Y0"/>
<dbReference type="Proteomes" id="UP000054359">
    <property type="component" value="Unassembled WGS sequence"/>
</dbReference>
<evidence type="ECO:0000313" key="5">
    <source>
        <dbReference type="Proteomes" id="UP000054359"/>
    </source>
</evidence>
<comment type="subcellular location">
    <subcellularLocation>
        <location evidence="1">Nucleus</location>
    </subcellularLocation>
</comment>
<sequence>MKTRKSMKGSTFDELNTALTEWVAQVRKEGTPVNGPTTAAKAKALFELLGLKGNFDASSGWLTRFKQRHGIREIGLHGEKLNGEQQAADDFQHEFEEFVLKEELSFETFYNADESGLLWKCLPTGTLTFESESNGECEEVNVSVRLRRERAVERALQGL</sequence>
<dbReference type="OrthoDB" id="6435778at2759"/>
<dbReference type="PANTHER" id="PTHR19303">
    <property type="entry name" value="TRANSPOSON"/>
    <property type="match status" value="1"/>
</dbReference>
<name>A0A087U5Y0_STEMI</name>
<dbReference type="STRING" id="407821.A0A087U5Y0"/>
<dbReference type="OMA" id="NGECEEV"/>
<evidence type="ECO:0000256" key="1">
    <source>
        <dbReference type="ARBA" id="ARBA00004123"/>
    </source>
</evidence>
<evidence type="ECO:0000256" key="2">
    <source>
        <dbReference type="ARBA" id="ARBA00023125"/>
    </source>
</evidence>
<dbReference type="SUPFAM" id="SSF46689">
    <property type="entry name" value="Homeodomain-like"/>
    <property type="match status" value="1"/>
</dbReference>
<dbReference type="SMART" id="SM00674">
    <property type="entry name" value="CENPB"/>
    <property type="match status" value="1"/>
</dbReference>
<dbReference type="GO" id="GO:0005634">
    <property type="term" value="C:nucleus"/>
    <property type="evidence" value="ECO:0007669"/>
    <property type="project" value="UniProtKB-SubCell"/>
</dbReference>
<protein>
    <submittedName>
        <fullName evidence="4">Jerky-like protein</fullName>
    </submittedName>
</protein>
<dbReference type="InterPro" id="IPR006600">
    <property type="entry name" value="HTH_CenpB_DNA-bd_dom"/>
</dbReference>
<organism evidence="4 5">
    <name type="scientific">Stegodyphus mimosarum</name>
    <name type="common">African social velvet spider</name>
    <dbReference type="NCBI Taxonomy" id="407821"/>
    <lineage>
        <taxon>Eukaryota</taxon>
        <taxon>Metazoa</taxon>
        <taxon>Ecdysozoa</taxon>
        <taxon>Arthropoda</taxon>
        <taxon>Chelicerata</taxon>
        <taxon>Arachnida</taxon>
        <taxon>Araneae</taxon>
        <taxon>Araneomorphae</taxon>
        <taxon>Entelegynae</taxon>
        <taxon>Eresoidea</taxon>
        <taxon>Eresidae</taxon>
        <taxon>Stegodyphus</taxon>
    </lineage>
</organism>
<dbReference type="InterPro" id="IPR009057">
    <property type="entry name" value="Homeodomain-like_sf"/>
</dbReference>
<feature type="domain" description="HTH CENPB-type" evidence="3">
    <location>
        <begin position="3"/>
        <end position="75"/>
    </location>
</feature>